<dbReference type="Gene3D" id="1.20.1260.140">
    <property type="entry name" value="Alternative oxidase"/>
    <property type="match status" value="1"/>
</dbReference>
<dbReference type="InterPro" id="IPR002680">
    <property type="entry name" value="AOX"/>
</dbReference>
<dbReference type="PANTHER" id="PTHR31803:SF3">
    <property type="entry name" value="ALTERNATIVE OXIDASE"/>
    <property type="match status" value="1"/>
</dbReference>
<keyword evidence="7 12" id="KW-1133">Transmembrane helix</keyword>
<keyword evidence="4 12" id="KW-0812">Transmembrane</keyword>
<reference evidence="14" key="1">
    <citation type="submission" date="2016-10" db="EMBL/GenBank/DDBJ databases">
        <authorList>
            <person name="Varghese N."/>
            <person name="Submissions S."/>
        </authorList>
    </citation>
    <scope>NUCLEOTIDE SEQUENCE [LARGE SCALE GENOMIC DNA]</scope>
    <source>
        <strain evidence="14">CGMCC 1.3431</strain>
    </source>
</reference>
<dbReference type="RefSeq" id="WP_090648864.1">
    <property type="nucleotide sequence ID" value="NZ_CBCRYE010000002.1"/>
</dbReference>
<dbReference type="GO" id="GO:0009916">
    <property type="term" value="F:alternative oxidase activity"/>
    <property type="evidence" value="ECO:0007669"/>
    <property type="project" value="InterPro"/>
</dbReference>
<evidence type="ECO:0000256" key="4">
    <source>
        <dbReference type="ARBA" id="ARBA00022692"/>
    </source>
</evidence>
<dbReference type="OrthoDB" id="8228094at2"/>
<feature type="binding site" evidence="11">
    <location>
        <position position="89"/>
    </location>
    <ligand>
        <name>Fe cation</name>
        <dbReference type="ChEBI" id="CHEBI:24875"/>
        <label>2</label>
    </ligand>
</feature>
<dbReference type="AlphaFoldDB" id="A0A1G4SHT0"/>
<dbReference type="EMBL" id="FMTS01000004">
    <property type="protein sequence ID" value="SCW68477.1"/>
    <property type="molecule type" value="Genomic_DNA"/>
</dbReference>
<feature type="binding site" evidence="11">
    <location>
        <position position="92"/>
    </location>
    <ligand>
        <name>Fe cation</name>
        <dbReference type="ChEBI" id="CHEBI:24875"/>
        <label>1</label>
    </ligand>
</feature>
<dbReference type="PANTHER" id="PTHR31803">
    <property type="entry name" value="ALTERNATIVE OXIDASE"/>
    <property type="match status" value="1"/>
</dbReference>
<accession>A0A1G4SHT0</accession>
<name>A0A1G4SHT0_9CAUL</name>
<keyword evidence="3" id="KW-0679">Respiratory chain</keyword>
<keyword evidence="14" id="KW-1185">Reference proteome</keyword>
<dbReference type="Pfam" id="PF01786">
    <property type="entry name" value="AOX"/>
    <property type="match status" value="1"/>
</dbReference>
<proteinExistence type="predicted"/>
<comment type="cofactor">
    <cofactor evidence="11">
        <name>Fe cation</name>
        <dbReference type="ChEBI" id="CHEBI:24875"/>
    </cofactor>
    <text evidence="11">Binds 2 iron ions per subunit.</text>
</comment>
<feature type="binding site" evidence="11">
    <location>
        <position position="140"/>
    </location>
    <ligand>
        <name>Fe cation</name>
        <dbReference type="ChEBI" id="CHEBI:24875"/>
        <label>2</label>
    </ligand>
</feature>
<evidence type="ECO:0000313" key="14">
    <source>
        <dbReference type="Proteomes" id="UP000199150"/>
    </source>
</evidence>
<evidence type="ECO:0000256" key="12">
    <source>
        <dbReference type="SAM" id="Phobius"/>
    </source>
</evidence>
<gene>
    <name evidence="13" type="ORF">SAMN02927928_2695</name>
</gene>
<protein>
    <submittedName>
        <fullName evidence="13">Alternative oxidase</fullName>
    </submittedName>
</protein>
<evidence type="ECO:0000256" key="3">
    <source>
        <dbReference type="ARBA" id="ARBA00022660"/>
    </source>
</evidence>
<feature type="transmembrane region" description="Helical" evidence="12">
    <location>
        <begin position="108"/>
        <end position="127"/>
    </location>
</feature>
<dbReference type="GO" id="GO:0046872">
    <property type="term" value="F:metal ion binding"/>
    <property type="evidence" value="ECO:0007669"/>
    <property type="project" value="UniProtKB-KW"/>
</dbReference>
<evidence type="ECO:0000256" key="5">
    <source>
        <dbReference type="ARBA" id="ARBA00022723"/>
    </source>
</evidence>
<comment type="subcellular location">
    <subcellularLocation>
        <location evidence="1">Membrane</location>
    </subcellularLocation>
</comment>
<keyword evidence="10 12" id="KW-0472">Membrane</keyword>
<feature type="binding site" evidence="11">
    <location>
        <position position="89"/>
    </location>
    <ligand>
        <name>Fe cation</name>
        <dbReference type="ChEBI" id="CHEBI:24875"/>
        <label>1</label>
    </ligand>
</feature>
<dbReference type="Proteomes" id="UP000199150">
    <property type="component" value="Unassembled WGS sequence"/>
</dbReference>
<evidence type="ECO:0000256" key="11">
    <source>
        <dbReference type="PIRSR" id="PIRSR005229-1"/>
    </source>
</evidence>
<dbReference type="GO" id="GO:0016020">
    <property type="term" value="C:membrane"/>
    <property type="evidence" value="ECO:0007669"/>
    <property type="project" value="UniProtKB-SubCell"/>
</dbReference>
<feature type="binding site" evidence="11">
    <location>
        <position position="191"/>
    </location>
    <ligand>
        <name>Fe cation</name>
        <dbReference type="ChEBI" id="CHEBI:24875"/>
        <label>2</label>
    </ligand>
</feature>
<feature type="binding site" evidence="11">
    <location>
        <position position="50"/>
    </location>
    <ligand>
        <name>Fe cation</name>
        <dbReference type="ChEBI" id="CHEBI:24875"/>
        <label>1</label>
    </ligand>
</feature>
<evidence type="ECO:0000256" key="8">
    <source>
        <dbReference type="ARBA" id="ARBA00023002"/>
    </source>
</evidence>
<keyword evidence="5 11" id="KW-0479">Metal-binding</keyword>
<evidence type="ECO:0000256" key="1">
    <source>
        <dbReference type="ARBA" id="ARBA00004370"/>
    </source>
</evidence>
<dbReference type="PIRSF" id="PIRSF005229">
    <property type="entry name" value="AOX"/>
    <property type="match status" value="1"/>
</dbReference>
<dbReference type="GO" id="GO:0010230">
    <property type="term" value="P:alternative respiration"/>
    <property type="evidence" value="ECO:0007669"/>
    <property type="project" value="TreeGrafter"/>
</dbReference>
<keyword evidence="8" id="KW-0560">Oxidoreductase</keyword>
<keyword evidence="2" id="KW-0813">Transport</keyword>
<evidence type="ECO:0000256" key="2">
    <source>
        <dbReference type="ARBA" id="ARBA00022448"/>
    </source>
</evidence>
<feature type="binding site" evidence="11">
    <location>
        <position position="194"/>
    </location>
    <ligand>
        <name>Fe cation</name>
        <dbReference type="ChEBI" id="CHEBI:24875"/>
        <label>2</label>
    </ligand>
</feature>
<sequence>MTNELFIDLSVHHKPRGFSDHFALGFTKLLRFCADTFFAKRYGHRAVVLETVAAVPGMVGATINHLKCLRRMTDDNGWIRTLMEEAENERMHLMTFVEIARPTLFERFVIIAVQWVFYVAFFLLYLVSAKTAHRVVGYFEEEAVISYTHYLAEIDEGRSANVPAPAIALRYWKMPANATLRDVVLLVRADEAHHRDVNHGFSNELKGVAPAGQVIAPYPEHDLEIVGLSRKEAA</sequence>
<dbReference type="CDD" id="cd01053">
    <property type="entry name" value="AOX"/>
    <property type="match status" value="1"/>
</dbReference>
<dbReference type="InterPro" id="IPR038659">
    <property type="entry name" value="AOX_sf"/>
</dbReference>
<evidence type="ECO:0000256" key="10">
    <source>
        <dbReference type="ARBA" id="ARBA00023136"/>
    </source>
</evidence>
<feature type="binding site" evidence="11">
    <location>
        <position position="191"/>
    </location>
    <ligand>
        <name>Fe cation</name>
        <dbReference type="ChEBI" id="CHEBI:24875"/>
        <label>1</label>
    </ligand>
</feature>
<evidence type="ECO:0000256" key="9">
    <source>
        <dbReference type="ARBA" id="ARBA00023004"/>
    </source>
</evidence>
<keyword evidence="6" id="KW-0249">Electron transport</keyword>
<evidence type="ECO:0000313" key="13">
    <source>
        <dbReference type="EMBL" id="SCW68477.1"/>
    </source>
</evidence>
<organism evidence="13 14">
    <name type="scientific">Asticcacaulis taihuensis</name>
    <dbReference type="NCBI Taxonomy" id="260084"/>
    <lineage>
        <taxon>Bacteria</taxon>
        <taxon>Pseudomonadati</taxon>
        <taxon>Pseudomonadota</taxon>
        <taxon>Alphaproteobacteria</taxon>
        <taxon>Caulobacterales</taxon>
        <taxon>Caulobacteraceae</taxon>
        <taxon>Asticcacaulis</taxon>
    </lineage>
</organism>
<dbReference type="STRING" id="260084.SAMN02927928_2695"/>
<keyword evidence="9 11" id="KW-0408">Iron</keyword>
<evidence type="ECO:0000256" key="7">
    <source>
        <dbReference type="ARBA" id="ARBA00022989"/>
    </source>
</evidence>
<evidence type="ECO:0000256" key="6">
    <source>
        <dbReference type="ARBA" id="ARBA00022982"/>
    </source>
</evidence>